<evidence type="ECO:0000256" key="7">
    <source>
        <dbReference type="SAM" id="Phobius"/>
    </source>
</evidence>
<dbReference type="PANTHER" id="PTHR36838:SF1">
    <property type="entry name" value="SLR1864 PROTEIN"/>
    <property type="match status" value="1"/>
</dbReference>
<dbReference type="EMBL" id="CP022187">
    <property type="protein sequence ID" value="AWI77461.1"/>
    <property type="molecule type" value="Genomic_DNA"/>
</dbReference>
<feature type="transmembrane region" description="Helical" evidence="7">
    <location>
        <begin position="167"/>
        <end position="188"/>
    </location>
</feature>
<reference evidence="8 9" key="1">
    <citation type="submission" date="2017-06" db="EMBL/GenBank/DDBJ databases">
        <title>Azoarcus.</title>
        <authorList>
            <person name="Woo J.-H."/>
            <person name="Kim H.-S."/>
        </authorList>
    </citation>
    <scope>NUCLEOTIDE SEQUENCE [LARGE SCALE GENOMIC DNA]</scope>
    <source>
        <strain evidence="8 9">TSPY31</strain>
    </source>
</reference>
<dbReference type="GO" id="GO:0055085">
    <property type="term" value="P:transmembrane transport"/>
    <property type="evidence" value="ECO:0007669"/>
    <property type="project" value="InterPro"/>
</dbReference>
<feature type="transmembrane region" description="Helical" evidence="7">
    <location>
        <begin position="259"/>
        <end position="276"/>
    </location>
</feature>
<dbReference type="GO" id="GO:0016020">
    <property type="term" value="C:membrane"/>
    <property type="evidence" value="ECO:0007669"/>
    <property type="project" value="UniProtKB-SubCell"/>
</dbReference>
<feature type="transmembrane region" description="Helical" evidence="7">
    <location>
        <begin position="200"/>
        <end position="221"/>
    </location>
</feature>
<evidence type="ECO:0000256" key="6">
    <source>
        <dbReference type="ARBA" id="ARBA00023136"/>
    </source>
</evidence>
<keyword evidence="9" id="KW-1185">Reference proteome</keyword>
<comment type="subcellular location">
    <subcellularLocation>
        <location evidence="1">Membrane</location>
        <topology evidence="1">Multi-pass membrane protein</topology>
    </subcellularLocation>
</comment>
<evidence type="ECO:0000256" key="2">
    <source>
        <dbReference type="ARBA" id="ARBA00022448"/>
    </source>
</evidence>
<organism evidence="8 9">
    <name type="scientific">Parazoarcus communis</name>
    <dbReference type="NCBI Taxonomy" id="41977"/>
    <lineage>
        <taxon>Bacteria</taxon>
        <taxon>Pseudomonadati</taxon>
        <taxon>Pseudomonadota</taxon>
        <taxon>Betaproteobacteria</taxon>
        <taxon>Rhodocyclales</taxon>
        <taxon>Zoogloeaceae</taxon>
        <taxon>Parazoarcus</taxon>
    </lineage>
</organism>
<feature type="transmembrane region" description="Helical" evidence="7">
    <location>
        <begin position="122"/>
        <end position="146"/>
    </location>
</feature>
<keyword evidence="5 7" id="KW-1133">Transmembrane helix</keyword>
<dbReference type="Proteomes" id="UP000244930">
    <property type="component" value="Chromosome"/>
</dbReference>
<dbReference type="RefSeq" id="WP_108951159.1">
    <property type="nucleotide sequence ID" value="NZ_CP022187.1"/>
</dbReference>
<dbReference type="InterPro" id="IPR004776">
    <property type="entry name" value="Mem_transp_PIN-like"/>
</dbReference>
<dbReference type="KEGG" id="acom:CEW83_02930"/>
<keyword evidence="6 7" id="KW-0472">Membrane</keyword>
<keyword evidence="3" id="KW-1003">Cell membrane</keyword>
<keyword evidence="4 7" id="KW-0812">Transmembrane</keyword>
<evidence type="ECO:0000256" key="4">
    <source>
        <dbReference type="ARBA" id="ARBA00022692"/>
    </source>
</evidence>
<dbReference type="PANTHER" id="PTHR36838">
    <property type="entry name" value="AUXIN EFFLUX CARRIER FAMILY PROTEIN"/>
    <property type="match status" value="1"/>
</dbReference>
<feature type="transmembrane region" description="Helical" evidence="7">
    <location>
        <begin position="233"/>
        <end position="253"/>
    </location>
</feature>
<evidence type="ECO:0000256" key="1">
    <source>
        <dbReference type="ARBA" id="ARBA00004141"/>
    </source>
</evidence>
<protein>
    <submittedName>
        <fullName evidence="8">Permease</fullName>
    </submittedName>
</protein>
<name>A0A2U8GV56_9RHOO</name>
<feature type="transmembrane region" description="Helical" evidence="7">
    <location>
        <begin position="64"/>
        <end position="85"/>
    </location>
</feature>
<sequence length="318" mass="33172">MLEILSITSPIFILIGLGYFAVRAALFSRADMRVLGTFVIRFALPAMLFKALSERPFDEVMNSGYLIAYALGSLAAMGAAILLALKWRKRDFLSSVIIGMGASSSNSAFIGLPVAVQVLGPVGSVAMALCLLVENLLMLPLLLIMADRAGHKRASIVAMLRGTLASLFRNPMLVAIAIGFAFALFGLALPAPLSKVVDMLSFASGPLALFVIGGSLAGMGVKGMVADVTLITVAKLVLHPAAVLIAVLLVPGIGPELQAAAVLIACVPMFSIYAIMGQKYGLEGMCSAALVVATVASFVSISIIIWVMELTGFIPALS</sequence>
<feature type="transmembrane region" description="Helical" evidence="7">
    <location>
        <begin position="34"/>
        <end position="52"/>
    </location>
</feature>
<evidence type="ECO:0000313" key="8">
    <source>
        <dbReference type="EMBL" id="AWI77461.1"/>
    </source>
</evidence>
<feature type="transmembrane region" description="Helical" evidence="7">
    <location>
        <begin position="6"/>
        <end position="22"/>
    </location>
</feature>
<proteinExistence type="predicted"/>
<evidence type="ECO:0000313" key="9">
    <source>
        <dbReference type="Proteomes" id="UP000244930"/>
    </source>
</evidence>
<feature type="transmembrane region" description="Helical" evidence="7">
    <location>
        <begin position="92"/>
        <end position="116"/>
    </location>
</feature>
<dbReference type="AlphaFoldDB" id="A0A2U8GV56"/>
<feature type="transmembrane region" description="Helical" evidence="7">
    <location>
        <begin position="288"/>
        <end position="308"/>
    </location>
</feature>
<gene>
    <name evidence="8" type="ORF">CEW83_02930</name>
</gene>
<evidence type="ECO:0000256" key="3">
    <source>
        <dbReference type="ARBA" id="ARBA00022475"/>
    </source>
</evidence>
<keyword evidence="2" id="KW-0813">Transport</keyword>
<evidence type="ECO:0000256" key="5">
    <source>
        <dbReference type="ARBA" id="ARBA00022989"/>
    </source>
</evidence>
<dbReference type="Pfam" id="PF03547">
    <property type="entry name" value="Mem_trans"/>
    <property type="match status" value="1"/>
</dbReference>
<accession>A0A2U8GV56</accession>